<dbReference type="AlphaFoldDB" id="A0A6L8NUF1"/>
<dbReference type="EMBL" id="AE017334">
    <property type="protein sequence ID" value="AAT32936.1"/>
    <property type="molecule type" value="Genomic_DNA"/>
</dbReference>
<feature type="domain" description="HTH cro/C1-type" evidence="1">
    <location>
        <begin position="10"/>
        <end position="65"/>
    </location>
</feature>
<dbReference type="Pfam" id="PF01381">
    <property type="entry name" value="HTH_3"/>
    <property type="match status" value="1"/>
</dbReference>
<evidence type="ECO:0000313" key="2">
    <source>
        <dbReference type="EMBL" id="AAT32936.1"/>
    </source>
</evidence>
<dbReference type="PROSITE" id="PS50943">
    <property type="entry name" value="HTH_CROC1"/>
    <property type="match status" value="1"/>
</dbReference>
<keyword evidence="3" id="KW-1185">Reference proteome</keyword>
<dbReference type="PATRIC" id="fig|1392.230.peg.3773"/>
<dbReference type="KEGG" id="banh:HYU01_18710"/>
<dbReference type="InterPro" id="IPR001387">
    <property type="entry name" value="Cro/C1-type_HTH"/>
</dbReference>
<dbReference type="GeneID" id="51135345"/>
<accession>A0A6L8NUF1</accession>
<accession>Q6KPB3</accession>
<proteinExistence type="predicted"/>
<reference evidence="2 3" key="1">
    <citation type="journal article" date="2009" name="J. Bacteriol.">
        <title>The complete genome sequence of Bacillus anthracis Ames 'Ancestor'.</title>
        <authorList>
            <person name="Ravel J."/>
            <person name="Jiang L."/>
            <person name="Stanley S.T."/>
            <person name="Wilson M.R."/>
            <person name="Decker R.S."/>
            <person name="Read T.D."/>
            <person name="Worsham P."/>
            <person name="Keim P.S."/>
            <person name="Salzberg S.L."/>
            <person name="Fraser-Liggett C.M."/>
            <person name="Rasko D.A."/>
        </authorList>
    </citation>
    <scope>NUCLEOTIDE SEQUENCE [LARGE SCALE GENOMIC DNA]</scope>
    <source>
        <strain evidence="3">Ames ancestor</strain>
    </source>
</reference>
<dbReference type="KEGG" id="bar:GBAA_3828"/>
<accession>Q81XU0</accession>
<protein>
    <recommendedName>
        <fullName evidence="1">HTH cro/C1-type domain-containing protein</fullName>
    </recommendedName>
</protein>
<organism evidence="2 3">
    <name type="scientific">Bacillus anthracis</name>
    <name type="common">anthrax bacterium</name>
    <dbReference type="NCBI Taxonomy" id="1392"/>
    <lineage>
        <taxon>Bacteria</taxon>
        <taxon>Bacillati</taxon>
        <taxon>Bacillota</taxon>
        <taxon>Bacilli</taxon>
        <taxon>Bacillales</taxon>
        <taxon>Bacillaceae</taxon>
        <taxon>Bacillus</taxon>
        <taxon>Bacillus cereus group</taxon>
    </lineage>
</organism>
<dbReference type="OMA" id="FVNDMKQ"/>
<evidence type="ECO:0000313" key="3">
    <source>
        <dbReference type="Proteomes" id="UP000000594"/>
    </source>
</evidence>
<dbReference type="OrthoDB" id="2629500at2"/>
<gene>
    <name evidence="2" type="ordered locus">GBAA_3828</name>
</gene>
<dbReference type="SUPFAM" id="SSF47413">
    <property type="entry name" value="lambda repressor-like DNA-binding domains"/>
    <property type="match status" value="1"/>
</dbReference>
<dbReference type="Proteomes" id="UP000000594">
    <property type="component" value="Chromosome"/>
</dbReference>
<dbReference type="Gene3D" id="1.10.260.40">
    <property type="entry name" value="lambda repressor-like DNA-binding domains"/>
    <property type="match status" value="1"/>
</dbReference>
<accession>Q6HV40</accession>
<sequence length="66" mass="7459">MKYSSFGIEVRKVLLERDLTLTVLASELKISVSYLSDILKGSRKGKKQKKAIVELLGLDMCEEDLK</sequence>
<evidence type="ECO:0000259" key="1">
    <source>
        <dbReference type="PROSITE" id="PS50943"/>
    </source>
</evidence>
<accession>E9QVA2</accession>
<name>A0A6L8NUF1_BACAN</name>
<dbReference type="InterPro" id="IPR010982">
    <property type="entry name" value="Lambda_DNA-bd_dom_sf"/>
</dbReference>
<dbReference type="RefSeq" id="WP_000877760.1">
    <property type="nucleotide sequence ID" value="NZ_AP014833.1"/>
</dbReference>
<accession>A0A0F7RE50</accession>
<accession>E9QVA1</accession>
<dbReference type="SMART" id="SM00530">
    <property type="entry name" value="HTH_XRE"/>
    <property type="match status" value="1"/>
</dbReference>
<dbReference type="GO" id="GO:0003677">
    <property type="term" value="F:DNA binding"/>
    <property type="evidence" value="ECO:0007669"/>
    <property type="project" value="InterPro"/>
</dbReference>